<keyword evidence="4" id="KW-1185">Reference proteome</keyword>
<evidence type="ECO:0000256" key="1">
    <source>
        <dbReference type="SAM" id="MobiDB-lite"/>
    </source>
</evidence>
<dbReference type="EMBL" id="HE601396">
    <property type="protein sequence ID" value="CAP37400.2"/>
    <property type="molecule type" value="Genomic_DNA"/>
</dbReference>
<accession>A8XXN1</accession>
<evidence type="ECO:0000259" key="2">
    <source>
        <dbReference type="Pfam" id="PF21816"/>
    </source>
</evidence>
<sequence>MENPEKFFCKWDTCRAEFSSQLDMGLHVLTNHLEILDYGHFVLQKSVVKAPEEPAAKKPRIEAPESSRTFLEPRESFPTSSELQFPRLQDSRKCSRVLELEDETEYVENSVGEKTKIPRQMDSDDAVAMPILEKIVPVETSRKVREIRAGKMLRNGLEKAITITGNKQNSPEKTGKIHGKSSEISEKGLKINLKNQ</sequence>
<dbReference type="HOGENOM" id="CLU_1391361_0_0_1"/>
<dbReference type="Proteomes" id="UP000008549">
    <property type="component" value="Unassembled WGS sequence"/>
</dbReference>
<dbReference type="AlphaFoldDB" id="A8XXN1"/>
<dbReference type="eggNOG" id="ENOG502TKJ0">
    <property type="taxonomic scope" value="Eukaryota"/>
</dbReference>
<dbReference type="Pfam" id="PF21816">
    <property type="entry name" value="Zap1_zf1"/>
    <property type="match status" value="1"/>
</dbReference>
<protein>
    <submittedName>
        <fullName evidence="3">Protein CBG20380</fullName>
    </submittedName>
</protein>
<organism evidence="3 4">
    <name type="scientific">Caenorhabditis briggsae</name>
    <dbReference type="NCBI Taxonomy" id="6238"/>
    <lineage>
        <taxon>Eukaryota</taxon>
        <taxon>Metazoa</taxon>
        <taxon>Ecdysozoa</taxon>
        <taxon>Nematoda</taxon>
        <taxon>Chromadorea</taxon>
        <taxon>Rhabditida</taxon>
        <taxon>Rhabditina</taxon>
        <taxon>Rhabditomorpha</taxon>
        <taxon>Rhabditoidea</taxon>
        <taxon>Rhabditidae</taxon>
        <taxon>Peloderinae</taxon>
        <taxon>Caenorhabditis</taxon>
    </lineage>
</organism>
<dbReference type="GeneID" id="8588525"/>
<gene>
    <name evidence="3" type="ORF">CBG20380</name>
    <name evidence="3" type="ORF">CBG_20380</name>
</gene>
<reference evidence="3 4" key="2">
    <citation type="journal article" date="2011" name="PLoS Genet.">
        <title>Caenorhabditis briggsae recombinant inbred line genotypes reveal inter-strain incompatibility and the evolution of recombination.</title>
        <authorList>
            <person name="Ross J.A."/>
            <person name="Koboldt D.C."/>
            <person name="Staisch J.E."/>
            <person name="Chamberlin H.M."/>
            <person name="Gupta B.P."/>
            <person name="Miller R.D."/>
            <person name="Baird S.E."/>
            <person name="Haag E.S."/>
        </authorList>
    </citation>
    <scope>NUCLEOTIDE SEQUENCE [LARGE SCALE GENOMIC DNA]</scope>
    <source>
        <strain evidence="3 4">AF16</strain>
    </source>
</reference>
<dbReference type="InParanoid" id="A8XXN1"/>
<feature type="region of interest" description="Disordered" evidence="1">
    <location>
        <begin position="52"/>
        <end position="82"/>
    </location>
</feature>
<dbReference type="GO" id="GO:0008270">
    <property type="term" value="F:zinc ion binding"/>
    <property type="evidence" value="ECO:0007669"/>
    <property type="project" value="InterPro"/>
</dbReference>
<evidence type="ECO:0000313" key="3">
    <source>
        <dbReference type="EMBL" id="CAP37400.2"/>
    </source>
</evidence>
<dbReference type="KEGG" id="cbr:CBG_20380"/>
<dbReference type="InterPro" id="IPR048420">
    <property type="entry name" value="Zap1-like_Znf1"/>
</dbReference>
<evidence type="ECO:0000313" key="4">
    <source>
        <dbReference type="Proteomes" id="UP000008549"/>
    </source>
</evidence>
<proteinExistence type="predicted"/>
<feature type="compositionally biased region" description="Basic and acidic residues" evidence="1">
    <location>
        <begin position="180"/>
        <end position="189"/>
    </location>
</feature>
<dbReference type="CTD" id="8588525"/>
<feature type="domain" description="Zap1-like C2H2 zinc finger 1" evidence="2">
    <location>
        <begin position="9"/>
        <end position="32"/>
    </location>
</feature>
<dbReference type="RefSeq" id="XP_045097021.1">
    <property type="nucleotide sequence ID" value="XM_045241337.1"/>
</dbReference>
<reference evidence="3 4" key="1">
    <citation type="journal article" date="2003" name="PLoS Biol.">
        <title>The genome sequence of Caenorhabditis briggsae: a platform for comparative genomics.</title>
        <authorList>
            <person name="Stein L.D."/>
            <person name="Bao Z."/>
            <person name="Blasiar D."/>
            <person name="Blumenthal T."/>
            <person name="Brent M.R."/>
            <person name="Chen N."/>
            <person name="Chinwalla A."/>
            <person name="Clarke L."/>
            <person name="Clee C."/>
            <person name="Coghlan A."/>
            <person name="Coulson A."/>
            <person name="D'Eustachio P."/>
            <person name="Fitch D.H."/>
            <person name="Fulton L.A."/>
            <person name="Fulton R.E."/>
            <person name="Griffiths-Jones S."/>
            <person name="Harris T.W."/>
            <person name="Hillier L.W."/>
            <person name="Kamath R."/>
            <person name="Kuwabara P.E."/>
            <person name="Mardis E.R."/>
            <person name="Marra M.A."/>
            <person name="Miner T.L."/>
            <person name="Minx P."/>
            <person name="Mullikin J.C."/>
            <person name="Plumb R.W."/>
            <person name="Rogers J."/>
            <person name="Schein J.E."/>
            <person name="Sohrmann M."/>
            <person name="Spieth J."/>
            <person name="Stajich J.E."/>
            <person name="Wei C."/>
            <person name="Willey D."/>
            <person name="Wilson R.K."/>
            <person name="Durbin R."/>
            <person name="Waterston R.H."/>
        </authorList>
    </citation>
    <scope>NUCLEOTIDE SEQUENCE [LARGE SCALE GENOMIC DNA]</scope>
    <source>
        <strain evidence="3 4">AF16</strain>
    </source>
</reference>
<feature type="compositionally biased region" description="Polar residues" evidence="1">
    <location>
        <begin position="163"/>
        <end position="172"/>
    </location>
</feature>
<feature type="region of interest" description="Disordered" evidence="1">
    <location>
        <begin position="163"/>
        <end position="196"/>
    </location>
</feature>
<feature type="compositionally biased region" description="Basic and acidic residues" evidence="1">
    <location>
        <begin position="52"/>
        <end position="75"/>
    </location>
</feature>
<name>A8XXN1_CAEBR</name>